<dbReference type="OrthoDB" id="9808814at2"/>
<evidence type="ECO:0000313" key="5">
    <source>
        <dbReference type="Proteomes" id="UP000190814"/>
    </source>
</evidence>
<dbReference type="InterPro" id="IPR002347">
    <property type="entry name" value="SDR_fam"/>
</dbReference>
<evidence type="ECO:0000256" key="3">
    <source>
        <dbReference type="RuleBase" id="RU000363"/>
    </source>
</evidence>
<dbReference type="CDD" id="cd05233">
    <property type="entry name" value="SDR_c"/>
    <property type="match status" value="1"/>
</dbReference>
<keyword evidence="5" id="KW-1185">Reference proteome</keyword>
<dbReference type="PRINTS" id="PR00080">
    <property type="entry name" value="SDRFAMILY"/>
</dbReference>
<proteinExistence type="inferred from homology"/>
<dbReference type="GO" id="GO:0016491">
    <property type="term" value="F:oxidoreductase activity"/>
    <property type="evidence" value="ECO:0007669"/>
    <property type="project" value="UniProtKB-KW"/>
</dbReference>
<comment type="similarity">
    <text evidence="1 3">Belongs to the short-chain dehydrogenases/reductases (SDR) family.</text>
</comment>
<name>A0A1T4W665_9FIRM</name>
<evidence type="ECO:0008006" key="6">
    <source>
        <dbReference type="Google" id="ProtNLM"/>
    </source>
</evidence>
<dbReference type="EMBL" id="FUXZ01000020">
    <property type="protein sequence ID" value="SKA72525.1"/>
    <property type="molecule type" value="Genomic_DNA"/>
</dbReference>
<dbReference type="SUPFAM" id="SSF51735">
    <property type="entry name" value="NAD(P)-binding Rossmann-fold domains"/>
    <property type="match status" value="1"/>
</dbReference>
<evidence type="ECO:0000256" key="1">
    <source>
        <dbReference type="ARBA" id="ARBA00006484"/>
    </source>
</evidence>
<sequence>MRIIIITGASSGMGREFARQLDGYLEHIDEFWLIARRTDRLHELAKELKKDCRIFQCDLSQRSSMVELIQELETKKPKVKMLINCAGYGKTGKFEKLNYQDVTGMIDVNCRALSALTYSVLSYMCSNSRIINLASVAAFMPQPEFSVYAASKSYVLSFSRALRKEIDDRGIWVTTICPGPVNTEFFDVADKKNKESWYKSKFMVRCEDVVNRALYDSLKKRDISIYGIPMKCMYVLSKVFPHRILTKIIHKLNMYNSDENV</sequence>
<dbReference type="PANTHER" id="PTHR44196">
    <property type="entry name" value="DEHYDROGENASE/REDUCTASE SDR FAMILY MEMBER 7B"/>
    <property type="match status" value="1"/>
</dbReference>
<dbReference type="Pfam" id="PF00106">
    <property type="entry name" value="adh_short"/>
    <property type="match status" value="1"/>
</dbReference>
<dbReference type="RefSeq" id="WP_078767184.1">
    <property type="nucleotide sequence ID" value="NZ_FUXZ01000020.1"/>
</dbReference>
<keyword evidence="2" id="KW-0560">Oxidoreductase</keyword>
<dbReference type="InterPro" id="IPR020904">
    <property type="entry name" value="Sc_DH/Rdtase_CS"/>
</dbReference>
<dbReference type="STRING" id="39495.SAMN02745111_02373"/>
<dbReference type="PANTHER" id="PTHR44196:SF2">
    <property type="entry name" value="SHORT-CHAIN DEHYDROGENASE-RELATED"/>
    <property type="match status" value="1"/>
</dbReference>
<dbReference type="PRINTS" id="PR00081">
    <property type="entry name" value="GDHRDH"/>
</dbReference>
<reference evidence="4 5" key="1">
    <citation type="submission" date="2017-02" db="EMBL/GenBank/DDBJ databases">
        <authorList>
            <person name="Peterson S.W."/>
        </authorList>
    </citation>
    <scope>NUCLEOTIDE SEQUENCE [LARGE SCALE GENOMIC DNA]</scope>
    <source>
        <strain evidence="4 5">ATCC 35992</strain>
    </source>
</reference>
<protein>
    <recommendedName>
        <fullName evidence="6">Short-chain dehydrogenase</fullName>
    </recommendedName>
</protein>
<evidence type="ECO:0000256" key="2">
    <source>
        <dbReference type="ARBA" id="ARBA00023002"/>
    </source>
</evidence>
<gene>
    <name evidence="4" type="ORF">SAMN02745111_02373</name>
</gene>
<dbReference type="Proteomes" id="UP000190814">
    <property type="component" value="Unassembled WGS sequence"/>
</dbReference>
<dbReference type="GO" id="GO:0016020">
    <property type="term" value="C:membrane"/>
    <property type="evidence" value="ECO:0007669"/>
    <property type="project" value="TreeGrafter"/>
</dbReference>
<accession>A0A1T4W665</accession>
<dbReference type="PROSITE" id="PS00061">
    <property type="entry name" value="ADH_SHORT"/>
    <property type="match status" value="1"/>
</dbReference>
<dbReference type="InterPro" id="IPR036291">
    <property type="entry name" value="NAD(P)-bd_dom_sf"/>
</dbReference>
<dbReference type="AlphaFoldDB" id="A0A1T4W665"/>
<dbReference type="Gene3D" id="3.40.50.720">
    <property type="entry name" value="NAD(P)-binding Rossmann-like Domain"/>
    <property type="match status" value="1"/>
</dbReference>
<organism evidence="4 5">
    <name type="scientific">Eubacterium uniforme</name>
    <dbReference type="NCBI Taxonomy" id="39495"/>
    <lineage>
        <taxon>Bacteria</taxon>
        <taxon>Bacillati</taxon>
        <taxon>Bacillota</taxon>
        <taxon>Clostridia</taxon>
        <taxon>Eubacteriales</taxon>
        <taxon>Eubacteriaceae</taxon>
        <taxon>Eubacterium</taxon>
    </lineage>
</organism>
<evidence type="ECO:0000313" key="4">
    <source>
        <dbReference type="EMBL" id="SKA72525.1"/>
    </source>
</evidence>
<dbReference type="PIRSF" id="PIRSF000126">
    <property type="entry name" value="11-beta-HSD1"/>
    <property type="match status" value="1"/>
</dbReference>